<proteinExistence type="inferred from homology"/>
<dbReference type="AlphaFoldDB" id="A0A8C9G9L0"/>
<keyword evidence="8" id="KW-0653">Protein transport</keyword>
<evidence type="ECO:0000256" key="7">
    <source>
        <dbReference type="ARBA" id="ARBA00022892"/>
    </source>
</evidence>
<evidence type="ECO:0000313" key="11">
    <source>
        <dbReference type="Proteomes" id="UP000694416"/>
    </source>
</evidence>
<dbReference type="PANTHER" id="PTHR13923">
    <property type="entry name" value="SEC31-RELATED PROTEIN"/>
    <property type="match status" value="1"/>
</dbReference>
<dbReference type="GO" id="GO:0090110">
    <property type="term" value="P:COPII-coated vesicle cargo loading"/>
    <property type="evidence" value="ECO:0007669"/>
    <property type="project" value="TreeGrafter"/>
</dbReference>
<feature type="compositionally biased region" description="Low complexity" evidence="9">
    <location>
        <begin position="428"/>
        <end position="439"/>
    </location>
</feature>
<dbReference type="SUPFAM" id="SSF50978">
    <property type="entry name" value="WD40 repeat-like"/>
    <property type="match status" value="1"/>
</dbReference>
<keyword evidence="6" id="KW-0256">Endoplasmic reticulum</keyword>
<dbReference type="GO" id="GO:0030127">
    <property type="term" value="C:COPII vesicle coat"/>
    <property type="evidence" value="ECO:0007669"/>
    <property type="project" value="TreeGrafter"/>
</dbReference>
<keyword evidence="7" id="KW-0931">ER-Golgi transport</keyword>
<organism evidence="10 11">
    <name type="scientific">Piliocolobus tephrosceles</name>
    <name type="common">Ugandan red Colobus</name>
    <dbReference type="NCBI Taxonomy" id="591936"/>
    <lineage>
        <taxon>Eukaryota</taxon>
        <taxon>Metazoa</taxon>
        <taxon>Chordata</taxon>
        <taxon>Craniata</taxon>
        <taxon>Vertebrata</taxon>
        <taxon>Euteleostomi</taxon>
        <taxon>Mammalia</taxon>
        <taxon>Eutheria</taxon>
        <taxon>Euarchontoglires</taxon>
        <taxon>Primates</taxon>
        <taxon>Haplorrhini</taxon>
        <taxon>Catarrhini</taxon>
        <taxon>Cercopithecidae</taxon>
        <taxon>Colobinae</taxon>
        <taxon>Piliocolobus</taxon>
    </lineage>
</organism>
<comment type="similarity">
    <text evidence="2">Belongs to the WD repeat SEC31 family.</text>
</comment>
<keyword evidence="4" id="KW-0853">WD repeat</keyword>
<dbReference type="InterPro" id="IPR040251">
    <property type="entry name" value="SEC31-like"/>
</dbReference>
<dbReference type="InterPro" id="IPR036322">
    <property type="entry name" value="WD40_repeat_dom_sf"/>
</dbReference>
<dbReference type="Gene3D" id="2.130.10.10">
    <property type="entry name" value="YVTN repeat-like/Quinoprotein amine dehydrogenase"/>
    <property type="match status" value="1"/>
</dbReference>
<evidence type="ECO:0000256" key="9">
    <source>
        <dbReference type="SAM" id="MobiDB-lite"/>
    </source>
</evidence>
<dbReference type="GO" id="GO:0007029">
    <property type="term" value="P:endoplasmic reticulum organization"/>
    <property type="evidence" value="ECO:0007669"/>
    <property type="project" value="TreeGrafter"/>
</dbReference>
<evidence type="ECO:0000256" key="6">
    <source>
        <dbReference type="ARBA" id="ARBA00022824"/>
    </source>
</evidence>
<evidence type="ECO:0000256" key="4">
    <source>
        <dbReference type="ARBA" id="ARBA00022574"/>
    </source>
</evidence>
<dbReference type="GO" id="GO:0005198">
    <property type="term" value="F:structural molecule activity"/>
    <property type="evidence" value="ECO:0007669"/>
    <property type="project" value="TreeGrafter"/>
</dbReference>
<keyword evidence="11" id="KW-1185">Reference proteome</keyword>
<dbReference type="Gene3D" id="1.25.40.1030">
    <property type="match status" value="1"/>
</dbReference>
<reference evidence="10" key="1">
    <citation type="submission" date="2025-08" db="UniProtKB">
        <authorList>
            <consortium name="Ensembl"/>
        </authorList>
    </citation>
    <scope>IDENTIFICATION</scope>
</reference>
<evidence type="ECO:0000313" key="10">
    <source>
        <dbReference type="Ensembl" id="ENSPTEP00000000809.1"/>
    </source>
</evidence>
<name>A0A8C9G9L0_9PRIM</name>
<dbReference type="Proteomes" id="UP000694416">
    <property type="component" value="Unplaced"/>
</dbReference>
<protein>
    <submittedName>
        <fullName evidence="10">Protein transport protein SEC31-like</fullName>
    </submittedName>
</protein>
<dbReference type="PANTHER" id="PTHR13923:SF11">
    <property type="entry name" value="SECRETORY 31, ISOFORM D"/>
    <property type="match status" value="1"/>
</dbReference>
<dbReference type="GO" id="GO:0015031">
    <property type="term" value="P:protein transport"/>
    <property type="evidence" value="ECO:0007669"/>
    <property type="project" value="UniProtKB-KW"/>
</dbReference>
<evidence type="ECO:0000256" key="3">
    <source>
        <dbReference type="ARBA" id="ARBA00022448"/>
    </source>
</evidence>
<evidence type="ECO:0000256" key="5">
    <source>
        <dbReference type="ARBA" id="ARBA00022737"/>
    </source>
</evidence>
<reference evidence="10" key="2">
    <citation type="submission" date="2025-09" db="UniProtKB">
        <authorList>
            <consortium name="Ensembl"/>
        </authorList>
    </citation>
    <scope>IDENTIFICATION</scope>
</reference>
<keyword evidence="5" id="KW-0677">Repeat</keyword>
<sequence length="727" mass="82069">MTLKSINISGNVDWCPLEEHKNYLLSFNSKNISYSSNTSLSNYVYLLDINLNSDTRNLEIVSKLNFEEALKIEEDRQNEIGNGMNKKNNRNNNNSGFSNDYVTCFEWVDSSSFIDNDNDGELNATVSKGLVVGGLTNGDVVLLNGGNLFDREPNYNNFILSKLNVHSNSITCIECNKHKNNLIATGGCDGQVFITDIENIYCPTSYDPYFDKDNYQKITALNWNMKVSHILATSSNNGSTIIWDLKLKKSAVSFKDPHNRTKTSSISWLANHPTQILVAYDDDKNPCLQLWDLRNFNYPIKEIIGHSKGINNISFSSIDKNLLLSTAKDLTKCWYLNSNNNSFDIFNEISNSANNIYSKWSPFFPDLFASVTNMDTIQINSINNGSKMTNKYIPSFYKKDAGICFGFGGKLCYFDNTTVGMVETTPNISTNTASNTTSSPEQQTGMNVRPYNTDEQNASIMTNNSPKQNQLLNNNYLIKCLVYSTDKELVSEADFFEKYLETGNYSEFCNIKINKSEDDHEKLTWRILQLLSMSKKTEIVKYLGYDMNDIIHNFVKYTGGKQPGFLFNSYIDNINNTTNNLSMTDNNILSNSVVNNTNRNQMQHINNDKISCVDNSTTCIGSTNQPGSSIYYSDQTNQYHLNNINDENNMLLLNKNRTSTNVNNLGLVPNGAIGTNQDAFNEPGLLDVDPEQFFKELGEKSESATSVLKEVKKHIKDSSSSFKKRRT</sequence>
<comment type="subcellular location">
    <subcellularLocation>
        <location evidence="1">Endoplasmic reticulum</location>
    </subcellularLocation>
</comment>
<evidence type="ECO:0000256" key="1">
    <source>
        <dbReference type="ARBA" id="ARBA00004240"/>
    </source>
</evidence>
<dbReference type="Ensembl" id="ENSPTET00000001211.1">
    <property type="protein sequence ID" value="ENSPTEP00000000809.1"/>
    <property type="gene ID" value="ENSPTEG00000000925.1"/>
</dbReference>
<accession>A0A8C9G9L0</accession>
<dbReference type="GO" id="GO:0070971">
    <property type="term" value="C:endoplasmic reticulum exit site"/>
    <property type="evidence" value="ECO:0007669"/>
    <property type="project" value="TreeGrafter"/>
</dbReference>
<evidence type="ECO:0000256" key="8">
    <source>
        <dbReference type="ARBA" id="ARBA00022927"/>
    </source>
</evidence>
<dbReference type="SMART" id="SM00320">
    <property type="entry name" value="WD40"/>
    <property type="match status" value="4"/>
</dbReference>
<feature type="region of interest" description="Disordered" evidence="9">
    <location>
        <begin position="428"/>
        <end position="447"/>
    </location>
</feature>
<evidence type="ECO:0000256" key="2">
    <source>
        <dbReference type="ARBA" id="ARBA00009358"/>
    </source>
</evidence>
<keyword evidence="3" id="KW-0813">Transport</keyword>
<dbReference type="InterPro" id="IPR015943">
    <property type="entry name" value="WD40/YVTN_repeat-like_dom_sf"/>
</dbReference>
<dbReference type="InterPro" id="IPR001680">
    <property type="entry name" value="WD40_rpt"/>
</dbReference>